<dbReference type="AlphaFoldDB" id="A0A087TAT6"/>
<feature type="transmembrane region" description="Helical" evidence="6">
    <location>
        <begin position="143"/>
        <end position="171"/>
    </location>
</feature>
<feature type="region of interest" description="Disordered" evidence="5">
    <location>
        <begin position="1"/>
        <end position="22"/>
    </location>
</feature>
<feature type="transmembrane region" description="Helical" evidence="6">
    <location>
        <begin position="348"/>
        <end position="370"/>
    </location>
</feature>
<feature type="transmembrane region" description="Helical" evidence="6">
    <location>
        <begin position="464"/>
        <end position="492"/>
    </location>
</feature>
<dbReference type="FunFam" id="1.20.1250.20:FF:000508">
    <property type="entry name" value="Sodium-dependent glucose transporter 1"/>
    <property type="match status" value="1"/>
</dbReference>
<feature type="transmembrane region" description="Helical" evidence="6">
    <location>
        <begin position="183"/>
        <end position="201"/>
    </location>
</feature>
<feature type="transmembrane region" description="Helical" evidence="6">
    <location>
        <begin position="377"/>
        <end position="396"/>
    </location>
</feature>
<dbReference type="Proteomes" id="UP000054359">
    <property type="component" value="Unassembled WGS sequence"/>
</dbReference>
<feature type="transmembrane region" description="Helical" evidence="6">
    <location>
        <begin position="436"/>
        <end position="458"/>
    </location>
</feature>
<proteinExistence type="predicted"/>
<dbReference type="STRING" id="407821.A0A087TAT6"/>
<accession>A0A087TAT6</accession>
<feature type="transmembrane region" description="Helical" evidence="6">
    <location>
        <begin position="241"/>
        <end position="261"/>
    </location>
</feature>
<organism evidence="7 8">
    <name type="scientific">Stegodyphus mimosarum</name>
    <name type="common">African social velvet spider</name>
    <dbReference type="NCBI Taxonomy" id="407821"/>
    <lineage>
        <taxon>Eukaryota</taxon>
        <taxon>Metazoa</taxon>
        <taxon>Ecdysozoa</taxon>
        <taxon>Arthropoda</taxon>
        <taxon>Chelicerata</taxon>
        <taxon>Arachnida</taxon>
        <taxon>Araneae</taxon>
        <taxon>Araneomorphae</taxon>
        <taxon>Entelegynae</taxon>
        <taxon>Eresoidea</taxon>
        <taxon>Eresidae</taxon>
        <taxon>Stegodyphus</taxon>
    </lineage>
</organism>
<evidence type="ECO:0000313" key="7">
    <source>
        <dbReference type="EMBL" id="KFM62225.1"/>
    </source>
</evidence>
<keyword evidence="8" id="KW-1185">Reference proteome</keyword>
<dbReference type="InterPro" id="IPR011701">
    <property type="entry name" value="MFS"/>
</dbReference>
<evidence type="ECO:0000256" key="3">
    <source>
        <dbReference type="ARBA" id="ARBA00023136"/>
    </source>
</evidence>
<protein>
    <recommendedName>
        <fullName evidence="4">Major facilitator superfamily domain-containing protein 4A</fullName>
    </recommendedName>
</protein>
<sequence length="559" mass="61381">MQPLESEPMRAEGVGKSGSNIDINSTLKAGPFLSTHPQSKREHYWELFWEHKHTTVTLCFVFWSFGTCVAFLGPTLLDLGCKTGTVFSTMSWVFFSQSLFILLGSACAGFMLKRFSADMMLLVGTTMMTVSMASIPLCDALWALAIVLAVMGFFMGTIDTVANVSMICIYGKDVSPFLQAIHFFYGVGAFLSPMIAQPFLLNEDCSPFIFNNTEPLFPEEQNETQPAATLEEARSMTHIDYAFLIMALTMVPVVALAFSLVGKKHCLRLLGGDTHDLEGKLSKEYQNMGESEAHCGSDRVIRSQFQVTIVTVLSALLMFLYDGLQAAYGGFIYSYAVKGPTKFRKSDAAYLNALFWGMFATGRLLSIALATKLSPSFMLFCNIIGCSAGLLLMLALRYSHVMLIVGTCMLGIFMSSVFPTALSLTEQYIHVTPATTSFLVFGAALGEMSMPVIVGHAFDMSGPASFLVTGMVLCFISIIVYMSLWLVGLTLLKPDSTPGIMVFFAKYMPGTVQKMEGENTSLVNQNVQYYSRMHTSLSPSPEEQDGTVNIVKKECETSH</sequence>
<keyword evidence="3 6" id="KW-0472">Membrane</keyword>
<evidence type="ECO:0000256" key="5">
    <source>
        <dbReference type="SAM" id="MobiDB-lite"/>
    </source>
</evidence>
<dbReference type="Pfam" id="PF07690">
    <property type="entry name" value="MFS_1"/>
    <property type="match status" value="1"/>
</dbReference>
<evidence type="ECO:0000256" key="6">
    <source>
        <dbReference type="SAM" id="Phobius"/>
    </source>
</evidence>
<name>A0A087TAT6_STEMI</name>
<feature type="transmembrane region" description="Helical" evidence="6">
    <location>
        <begin position="307"/>
        <end position="328"/>
    </location>
</feature>
<dbReference type="EMBL" id="KK114338">
    <property type="protein sequence ID" value="KFM62225.1"/>
    <property type="molecule type" value="Genomic_DNA"/>
</dbReference>
<dbReference type="SUPFAM" id="SSF103473">
    <property type="entry name" value="MFS general substrate transporter"/>
    <property type="match status" value="1"/>
</dbReference>
<keyword evidence="2 6" id="KW-1133">Transmembrane helix</keyword>
<dbReference type="OrthoDB" id="413079at2759"/>
<dbReference type="OMA" id="WRWDARV"/>
<dbReference type="Gene3D" id="1.20.1250.20">
    <property type="entry name" value="MFS general substrate transporter like domains"/>
    <property type="match status" value="2"/>
</dbReference>
<evidence type="ECO:0000256" key="2">
    <source>
        <dbReference type="ARBA" id="ARBA00022989"/>
    </source>
</evidence>
<keyword evidence="1 6" id="KW-0812">Transmembrane</keyword>
<feature type="transmembrane region" description="Helical" evidence="6">
    <location>
        <begin position="402"/>
        <end position="424"/>
    </location>
</feature>
<dbReference type="InterPro" id="IPR036259">
    <property type="entry name" value="MFS_trans_sf"/>
</dbReference>
<evidence type="ECO:0000313" key="8">
    <source>
        <dbReference type="Proteomes" id="UP000054359"/>
    </source>
</evidence>
<evidence type="ECO:0000256" key="4">
    <source>
        <dbReference type="ARBA" id="ARBA00040840"/>
    </source>
</evidence>
<evidence type="ECO:0000256" key="1">
    <source>
        <dbReference type="ARBA" id="ARBA00022692"/>
    </source>
</evidence>
<dbReference type="GO" id="GO:0022857">
    <property type="term" value="F:transmembrane transporter activity"/>
    <property type="evidence" value="ECO:0007669"/>
    <property type="project" value="InterPro"/>
</dbReference>
<gene>
    <name evidence="7" type="ORF">X975_23128</name>
</gene>
<dbReference type="PANTHER" id="PTHR23121">
    <property type="entry name" value="SODIUM-DEPENDENT GLUCOSE TRANSPORTER 1"/>
    <property type="match status" value="1"/>
</dbReference>
<feature type="transmembrane region" description="Helical" evidence="6">
    <location>
        <begin position="89"/>
        <end position="112"/>
    </location>
</feature>
<dbReference type="PANTHER" id="PTHR23121:SF10">
    <property type="entry name" value="MAJOR FACILITATOR SUPERFAMILY DOMAIN-CONTAINING PROTEIN 4A"/>
    <property type="match status" value="1"/>
</dbReference>
<feature type="transmembrane region" description="Helical" evidence="6">
    <location>
        <begin position="56"/>
        <end position="77"/>
    </location>
</feature>
<reference evidence="7 8" key="1">
    <citation type="submission" date="2013-11" db="EMBL/GenBank/DDBJ databases">
        <title>Genome sequencing of Stegodyphus mimosarum.</title>
        <authorList>
            <person name="Bechsgaard J."/>
        </authorList>
    </citation>
    <scope>NUCLEOTIDE SEQUENCE [LARGE SCALE GENOMIC DNA]</scope>
</reference>
<feature type="non-terminal residue" evidence="7">
    <location>
        <position position="559"/>
    </location>
</feature>